<dbReference type="SMART" id="SM00530">
    <property type="entry name" value="HTH_XRE"/>
    <property type="match status" value="1"/>
</dbReference>
<dbReference type="RefSeq" id="WP_104712109.1">
    <property type="nucleotide sequence ID" value="NZ_PTRA01000001.1"/>
</dbReference>
<dbReference type="AlphaFoldDB" id="A0A2S7IR57"/>
<keyword evidence="4" id="KW-1185">Reference proteome</keyword>
<dbReference type="PANTHER" id="PTHR46558:SF11">
    <property type="entry name" value="HTH-TYPE TRANSCRIPTIONAL REGULATOR XRE"/>
    <property type="match status" value="1"/>
</dbReference>
<name>A0A2S7IR57_9BACT</name>
<sequence length="111" mass="12759">MKPIESQRLIQVRGNLTQEEFANRIGLNRVNISNIENGTQALSIKTARLIKEQFGVSLDWLYGYTEENPISYHAISTSDERDQTIEVLTRSLESCEKDKQFLQSLLEKLSK</sequence>
<evidence type="ECO:0000259" key="2">
    <source>
        <dbReference type="PROSITE" id="PS50943"/>
    </source>
</evidence>
<dbReference type="Pfam" id="PF01381">
    <property type="entry name" value="HTH_3"/>
    <property type="match status" value="1"/>
</dbReference>
<dbReference type="PANTHER" id="PTHR46558">
    <property type="entry name" value="TRACRIPTIONAL REGULATORY PROTEIN-RELATED-RELATED"/>
    <property type="match status" value="1"/>
</dbReference>
<dbReference type="Gene3D" id="1.10.260.40">
    <property type="entry name" value="lambda repressor-like DNA-binding domains"/>
    <property type="match status" value="1"/>
</dbReference>
<dbReference type="InterPro" id="IPR010982">
    <property type="entry name" value="Lambda_DNA-bd_dom_sf"/>
</dbReference>
<dbReference type="PROSITE" id="PS50943">
    <property type="entry name" value="HTH_CROC1"/>
    <property type="match status" value="1"/>
</dbReference>
<organism evidence="3 4">
    <name type="scientific">Siphonobacter curvatus</name>
    <dbReference type="NCBI Taxonomy" id="2094562"/>
    <lineage>
        <taxon>Bacteria</taxon>
        <taxon>Pseudomonadati</taxon>
        <taxon>Bacteroidota</taxon>
        <taxon>Cytophagia</taxon>
        <taxon>Cytophagales</taxon>
        <taxon>Cytophagaceae</taxon>
        <taxon>Siphonobacter</taxon>
    </lineage>
</organism>
<dbReference type="Proteomes" id="UP000239590">
    <property type="component" value="Unassembled WGS sequence"/>
</dbReference>
<evidence type="ECO:0000313" key="3">
    <source>
        <dbReference type="EMBL" id="PQA60149.1"/>
    </source>
</evidence>
<comment type="caution">
    <text evidence="3">The sequence shown here is derived from an EMBL/GenBank/DDBJ whole genome shotgun (WGS) entry which is preliminary data.</text>
</comment>
<proteinExistence type="predicted"/>
<dbReference type="InterPro" id="IPR001387">
    <property type="entry name" value="Cro/C1-type_HTH"/>
</dbReference>
<dbReference type="EMBL" id="PTRA01000001">
    <property type="protein sequence ID" value="PQA60149.1"/>
    <property type="molecule type" value="Genomic_DNA"/>
</dbReference>
<keyword evidence="1" id="KW-0238">DNA-binding</keyword>
<dbReference type="OrthoDB" id="881869at2"/>
<gene>
    <name evidence="3" type="ORF">C5O19_11180</name>
</gene>
<protein>
    <recommendedName>
        <fullName evidence="2">HTH cro/C1-type domain-containing protein</fullName>
    </recommendedName>
</protein>
<evidence type="ECO:0000256" key="1">
    <source>
        <dbReference type="ARBA" id="ARBA00023125"/>
    </source>
</evidence>
<dbReference type="GO" id="GO:0003677">
    <property type="term" value="F:DNA binding"/>
    <property type="evidence" value="ECO:0007669"/>
    <property type="project" value="UniProtKB-KW"/>
</dbReference>
<reference evidence="4" key="1">
    <citation type="submission" date="2018-02" db="EMBL/GenBank/DDBJ databases">
        <title>Genome sequencing of Solimonas sp. HR-BB.</title>
        <authorList>
            <person name="Lee Y."/>
            <person name="Jeon C.O."/>
        </authorList>
    </citation>
    <scope>NUCLEOTIDE SEQUENCE [LARGE SCALE GENOMIC DNA]</scope>
    <source>
        <strain evidence="4">HR-U</strain>
    </source>
</reference>
<accession>A0A2S7IR57</accession>
<dbReference type="SUPFAM" id="SSF47413">
    <property type="entry name" value="lambda repressor-like DNA-binding domains"/>
    <property type="match status" value="1"/>
</dbReference>
<feature type="domain" description="HTH cro/C1-type" evidence="2">
    <location>
        <begin position="15"/>
        <end position="61"/>
    </location>
</feature>
<evidence type="ECO:0000313" key="4">
    <source>
        <dbReference type="Proteomes" id="UP000239590"/>
    </source>
</evidence>
<dbReference type="CDD" id="cd00093">
    <property type="entry name" value="HTH_XRE"/>
    <property type="match status" value="1"/>
</dbReference>